<evidence type="ECO:0000256" key="1">
    <source>
        <dbReference type="ARBA" id="ARBA00022679"/>
    </source>
</evidence>
<keyword evidence="5" id="KW-1185">Reference proteome</keyword>
<dbReference type="Pfam" id="PF13439">
    <property type="entry name" value="Glyco_transf_4"/>
    <property type="match status" value="1"/>
</dbReference>
<dbReference type="InterPro" id="IPR028098">
    <property type="entry name" value="Glyco_trans_4-like_N"/>
</dbReference>
<organism evidence="4 5">
    <name type="scientific">Methylomagnum ishizawai</name>
    <dbReference type="NCBI Taxonomy" id="1760988"/>
    <lineage>
        <taxon>Bacteria</taxon>
        <taxon>Pseudomonadati</taxon>
        <taxon>Pseudomonadota</taxon>
        <taxon>Gammaproteobacteria</taxon>
        <taxon>Methylococcales</taxon>
        <taxon>Methylococcaceae</taxon>
        <taxon>Methylomagnum</taxon>
    </lineage>
</organism>
<dbReference type="GO" id="GO:0009103">
    <property type="term" value="P:lipopolysaccharide biosynthetic process"/>
    <property type="evidence" value="ECO:0007669"/>
    <property type="project" value="TreeGrafter"/>
</dbReference>
<evidence type="ECO:0000259" key="2">
    <source>
        <dbReference type="Pfam" id="PF00534"/>
    </source>
</evidence>
<evidence type="ECO:0000259" key="3">
    <source>
        <dbReference type="Pfam" id="PF13439"/>
    </source>
</evidence>
<feature type="domain" description="Glycosyltransferase subfamily 4-like N-terminal" evidence="3">
    <location>
        <begin position="17"/>
        <end position="202"/>
    </location>
</feature>
<proteinExistence type="predicted"/>
<dbReference type="CDD" id="cd03809">
    <property type="entry name" value="GT4_MtfB-like"/>
    <property type="match status" value="2"/>
</dbReference>
<dbReference type="STRING" id="1760988.SAMN02949497_2282"/>
<gene>
    <name evidence="4" type="ORF">SAMN02949497_2282</name>
</gene>
<reference evidence="4 5" key="1">
    <citation type="submission" date="2016-12" db="EMBL/GenBank/DDBJ databases">
        <authorList>
            <person name="Song W.-J."/>
            <person name="Kurnit D.M."/>
        </authorList>
    </citation>
    <scope>NUCLEOTIDE SEQUENCE [LARGE SCALE GENOMIC DNA]</scope>
    <source>
        <strain evidence="4 5">175</strain>
    </source>
</reference>
<dbReference type="AlphaFoldDB" id="A0A1Y6D251"/>
<dbReference type="OrthoDB" id="9801609at2"/>
<evidence type="ECO:0000313" key="4">
    <source>
        <dbReference type="EMBL" id="SMF94943.1"/>
    </source>
</evidence>
<accession>A0A1Y6D251</accession>
<dbReference type="PANTHER" id="PTHR46401">
    <property type="entry name" value="GLYCOSYLTRANSFERASE WBBK-RELATED"/>
    <property type="match status" value="1"/>
</dbReference>
<name>A0A1Y6D251_9GAMM</name>
<dbReference type="CDD" id="cd03801">
    <property type="entry name" value="GT4_PimA-like"/>
    <property type="match status" value="1"/>
</dbReference>
<dbReference type="RefSeq" id="WP_085212759.1">
    <property type="nucleotide sequence ID" value="NZ_FXAM01000001.1"/>
</dbReference>
<keyword evidence="1 4" id="KW-0808">Transferase</keyword>
<dbReference type="Pfam" id="PF00534">
    <property type="entry name" value="Glycos_transf_1"/>
    <property type="match status" value="3"/>
</dbReference>
<protein>
    <submittedName>
        <fullName evidence="4">Glycosyltransferase involved in cell wall bisynthesis</fullName>
    </submittedName>
</protein>
<dbReference type="InterPro" id="IPR001296">
    <property type="entry name" value="Glyco_trans_1"/>
</dbReference>
<dbReference type="SUPFAM" id="SSF53756">
    <property type="entry name" value="UDP-Glycosyltransferase/glycogen phosphorylase"/>
    <property type="match status" value="3"/>
</dbReference>
<sequence>MRIVIDLQGAQTESRFRGIGRYTLSLIEAMIRHRGGHEIVLALNGLLPDSIQPIRAALAGLLPPTHLRVWYAPGPVREDDAANLGRRDRAELIREAFLASLAPDIVFIPSLFEGFIDDAVVSIGRFDRTTPVCVTIHDLIPLLNPEHYLKPQPAYDRFYQRKARYLRQADLLLAVSESSRAETLACLDVAGEQVVNTSEGVDGRFKPSAIPAHEADVLRAKWGCARPFVLYTGGTDERKNLPRLLEAYAALPRGLRNAHQLVLAGKSCAADLAQLRSRAKALGLGGDEVVFTGYIPDEELVQLYTLCRLFVFPSWHEGFGLPALEAMACGAAVIAANTSSLPEVVGREDALFDPMDARSIASRMAQALGDDAFRAELQAHGRQQAARFSWDESARRAWAAFERLWARRSPPPPSAPPPGRRPRLAFVSPLPPERTGIADYSAELLPALATHYDLEVVVDQAAVSDPWIKAHCPLRDVPWLLANRDSLDRVVYQMGNSPFHWHMVALLQAVPGTVVLHDFYLSGLMSYQELCAGSGPVWTAALYAAHGYGAVRDRYLADIDEVKRVFPANLDILRQAQGVIVHSEYSRRLAQEWYGPEFPRDWAVIPHLRIGTDNPDRASIRVGLGLAESDFLVCSFGLLGETKQNHRLLAAWLASDLARSGRCKLVFVGENHGGDYGAALLSTIHAHGLEDRIAITGWADTPLYRRYLAAADLAVQLRAHSRGETSGTVLDCMAHGLPTVVNANGSMAELPQDAVWMLADGFADADLVEALETLWRSAETRAELGANAREVIATRHSPAACAARYATAIEHFHHTAATALPALIDTLAATPDWRPTDAERAGLARALAADFPPRRAGRRLLLDVSATCHHDLKTGIERVVRALTLALLNAPPAGFRVEPVYLEQSAAGWQYRYARRYALELLGCPPDALADDWVEPDSGDLLVGLDISGDRLIQAEQAGLFAHYRNHGVRVYFMVHDLLPVRMPEVFAPGAEQNHARWLRAIAQFDGAVCISQAVADDLAAWLAAEAPDRADQFHIGCSHHGADFANSAPSMGLPEDADAVLAALEARPSFLMVGTVEPRKGYLQAIQAFFQLWDAGVEANLVIVGKEGWGDLPDPARRDIPETVQILRQHPQLGQRLFWLEGISDEYLGRVYAASACLIAASLGEGFGLPLIEAARHGLPIIARDIPVFREVARDHAFFFEGHTPEALTRAVRDWLELWVQGAQPRSQGLPWRTWAESAQGLLRVVRGDS</sequence>
<feature type="domain" description="Glycosyl transferase family 1" evidence="2">
    <location>
        <begin position="1064"/>
        <end position="1219"/>
    </location>
</feature>
<feature type="domain" description="Glycosyl transferase family 1" evidence="2">
    <location>
        <begin position="226"/>
        <end position="383"/>
    </location>
</feature>
<dbReference type="Proteomes" id="UP000192923">
    <property type="component" value="Unassembled WGS sequence"/>
</dbReference>
<dbReference type="PANTHER" id="PTHR46401:SF2">
    <property type="entry name" value="GLYCOSYLTRANSFERASE WBBK-RELATED"/>
    <property type="match status" value="1"/>
</dbReference>
<feature type="domain" description="Glycosyl transferase family 1" evidence="2">
    <location>
        <begin position="617"/>
        <end position="790"/>
    </location>
</feature>
<dbReference type="Gene3D" id="3.40.50.2000">
    <property type="entry name" value="Glycogen Phosphorylase B"/>
    <property type="match status" value="5"/>
</dbReference>
<evidence type="ECO:0000313" key="5">
    <source>
        <dbReference type="Proteomes" id="UP000192923"/>
    </source>
</evidence>
<dbReference type="GO" id="GO:0016757">
    <property type="term" value="F:glycosyltransferase activity"/>
    <property type="evidence" value="ECO:0007669"/>
    <property type="project" value="InterPro"/>
</dbReference>
<dbReference type="EMBL" id="FXAM01000001">
    <property type="protein sequence ID" value="SMF94943.1"/>
    <property type="molecule type" value="Genomic_DNA"/>
</dbReference>